<organism evidence="1 2">
    <name type="scientific">Willisornis vidua</name>
    <name type="common">Xingu scale-backed antbird</name>
    <dbReference type="NCBI Taxonomy" id="1566151"/>
    <lineage>
        <taxon>Eukaryota</taxon>
        <taxon>Metazoa</taxon>
        <taxon>Chordata</taxon>
        <taxon>Craniata</taxon>
        <taxon>Vertebrata</taxon>
        <taxon>Euteleostomi</taxon>
        <taxon>Archelosauria</taxon>
        <taxon>Archosauria</taxon>
        <taxon>Dinosauria</taxon>
        <taxon>Saurischia</taxon>
        <taxon>Theropoda</taxon>
        <taxon>Coelurosauria</taxon>
        <taxon>Aves</taxon>
        <taxon>Neognathae</taxon>
        <taxon>Neoaves</taxon>
        <taxon>Telluraves</taxon>
        <taxon>Australaves</taxon>
        <taxon>Passeriformes</taxon>
        <taxon>Thamnophilidae</taxon>
        <taxon>Willisornis</taxon>
    </lineage>
</organism>
<accession>A0ABQ9DJZ7</accession>
<comment type="caution">
    <text evidence="1">The sequence shown here is derived from an EMBL/GenBank/DDBJ whole genome shotgun (WGS) entry which is preliminary data.</text>
</comment>
<keyword evidence="2" id="KW-1185">Reference proteome</keyword>
<evidence type="ECO:0000313" key="2">
    <source>
        <dbReference type="Proteomes" id="UP001145742"/>
    </source>
</evidence>
<dbReference type="Proteomes" id="UP001145742">
    <property type="component" value="Unassembled WGS sequence"/>
</dbReference>
<dbReference type="EMBL" id="WHWB01033263">
    <property type="protein sequence ID" value="KAJ7420928.1"/>
    <property type="molecule type" value="Genomic_DNA"/>
</dbReference>
<dbReference type="PANTHER" id="PTHR33332">
    <property type="entry name" value="REVERSE TRANSCRIPTASE DOMAIN-CONTAINING PROTEIN"/>
    <property type="match status" value="1"/>
</dbReference>
<evidence type="ECO:0000313" key="1">
    <source>
        <dbReference type="EMBL" id="KAJ7420928.1"/>
    </source>
</evidence>
<proteinExistence type="predicted"/>
<reference evidence="1" key="1">
    <citation type="submission" date="2019-10" db="EMBL/GenBank/DDBJ databases">
        <authorList>
            <person name="Soares A.E.R."/>
            <person name="Aleixo A."/>
            <person name="Schneider P."/>
            <person name="Miyaki C.Y."/>
            <person name="Schneider M.P."/>
            <person name="Mello C."/>
            <person name="Vasconcelos A.T.R."/>
        </authorList>
    </citation>
    <scope>NUCLEOTIDE SEQUENCE</scope>
    <source>
        <tissue evidence="1">Muscle</tissue>
    </source>
</reference>
<protein>
    <recommendedName>
        <fullName evidence="3">Reverse transcriptase domain-containing protein</fullName>
    </recommendedName>
</protein>
<gene>
    <name evidence="1" type="ORF">WISP_45798</name>
</gene>
<sequence length="215" mass="23433">MPGKVMKKIILASTEKHLKGNAAISHSQHSFMTGKSCLSNLTSPMKRILLDKMSSPRLDKHIMGRGSISGPLLFNIFINDLDSGLEGILSKFADDRKLGGAVDSPKDREILQRDHNKLERWAIINRLKFNKGKGQILHLGWGNCGCSYRLGNEMLEGSDTERDLGVLVNSKLNMSPQCPGSQEGQPCPGGHQTQHCQPVEGKQCPTLLCTGAASS</sequence>
<name>A0ABQ9DJZ7_9PASS</name>
<evidence type="ECO:0008006" key="3">
    <source>
        <dbReference type="Google" id="ProtNLM"/>
    </source>
</evidence>